<name>A0ABW2HKV5_9MICO</name>
<organism evidence="1 2">
    <name type="scientific">Microbacterium fluvii</name>
    <dbReference type="NCBI Taxonomy" id="415215"/>
    <lineage>
        <taxon>Bacteria</taxon>
        <taxon>Bacillati</taxon>
        <taxon>Actinomycetota</taxon>
        <taxon>Actinomycetes</taxon>
        <taxon>Micrococcales</taxon>
        <taxon>Microbacteriaceae</taxon>
        <taxon>Microbacterium</taxon>
    </lineage>
</organism>
<reference evidence="2" key="1">
    <citation type="journal article" date="2019" name="Int. J. Syst. Evol. Microbiol.">
        <title>The Global Catalogue of Microorganisms (GCM) 10K type strain sequencing project: providing services to taxonomists for standard genome sequencing and annotation.</title>
        <authorList>
            <consortium name="The Broad Institute Genomics Platform"/>
            <consortium name="The Broad Institute Genome Sequencing Center for Infectious Disease"/>
            <person name="Wu L."/>
            <person name="Ma J."/>
        </authorList>
    </citation>
    <scope>NUCLEOTIDE SEQUENCE [LARGE SCALE GENOMIC DNA]</scope>
    <source>
        <strain evidence="2">CGMCC 1.15772</strain>
    </source>
</reference>
<evidence type="ECO:0000313" key="1">
    <source>
        <dbReference type="EMBL" id="MFC7270331.1"/>
    </source>
</evidence>
<dbReference type="EMBL" id="JBHTBE010000004">
    <property type="protein sequence ID" value="MFC7270331.1"/>
    <property type="molecule type" value="Genomic_DNA"/>
</dbReference>
<evidence type="ECO:0000313" key="2">
    <source>
        <dbReference type="Proteomes" id="UP001596507"/>
    </source>
</evidence>
<dbReference type="RefSeq" id="WP_262875260.1">
    <property type="nucleotide sequence ID" value="NZ_BAABKW010000007.1"/>
</dbReference>
<keyword evidence="2" id="KW-1185">Reference proteome</keyword>
<dbReference type="Proteomes" id="UP001596507">
    <property type="component" value="Unassembled WGS sequence"/>
</dbReference>
<protein>
    <submittedName>
        <fullName evidence="1">Uncharacterized protein</fullName>
    </submittedName>
</protein>
<comment type="caution">
    <text evidence="1">The sequence shown here is derived from an EMBL/GenBank/DDBJ whole genome shotgun (WGS) entry which is preliminary data.</text>
</comment>
<gene>
    <name evidence="1" type="ORF">ACFQRL_15320</name>
</gene>
<proteinExistence type="predicted"/>
<accession>A0ABW2HKV5</accession>
<sequence length="176" mass="19319">MTDTMDTMRRIVATAVAALLALTLGGCTMQTDSKLDDFRVEAERLTDDLTAQIAADAIDEIVGTESQARYGDTNSAEQKPTDPAWWQVYRTINLVSEPDASATAASAISDHLAADGWTEERVRETEEGRRIADGFRKDTDDGQWYIEVTWVTTAPEMAETIELTVVSPETVRGDAD</sequence>